<dbReference type="Pfam" id="PF09328">
    <property type="entry name" value="Phytochelatin_C"/>
    <property type="match status" value="2"/>
</dbReference>
<dbReference type="InterPro" id="IPR038765">
    <property type="entry name" value="Papain-like_cys_pep_sf"/>
</dbReference>
<keyword evidence="3" id="KW-0808">Transferase</keyword>
<accession>A0ABD3JG22</accession>
<dbReference type="SUPFAM" id="SSF54001">
    <property type="entry name" value="Cysteine proteinases"/>
    <property type="match status" value="1"/>
</dbReference>
<evidence type="ECO:0000256" key="3">
    <source>
        <dbReference type="ARBA" id="ARBA00022679"/>
    </source>
</evidence>
<evidence type="ECO:0000256" key="4">
    <source>
        <dbReference type="ARBA" id="ARBA00022723"/>
    </source>
</evidence>
<dbReference type="InterPro" id="IPR007719">
    <property type="entry name" value="PCS_N"/>
</dbReference>
<evidence type="ECO:0000313" key="7">
    <source>
        <dbReference type="EMBL" id="KAL3724432.1"/>
    </source>
</evidence>
<evidence type="ECO:0000313" key="8">
    <source>
        <dbReference type="Proteomes" id="UP001634007"/>
    </source>
</evidence>
<dbReference type="InterPro" id="IPR015407">
    <property type="entry name" value="Phytochelatin_synthase_C"/>
</dbReference>
<name>A0ABD3JG22_EUCGL</name>
<feature type="domain" description="Peptidase C83" evidence="6">
    <location>
        <begin position="1"/>
        <end position="221"/>
    </location>
</feature>
<dbReference type="FunFam" id="3.90.70.30:FF:000001">
    <property type="entry name" value="Glutathione gamma-glutamylcysteinyltransferase 1"/>
    <property type="match status" value="1"/>
</dbReference>
<dbReference type="PROSITE" id="PS51443">
    <property type="entry name" value="PCS"/>
    <property type="match status" value="1"/>
</dbReference>
<dbReference type="GO" id="GO:0046872">
    <property type="term" value="F:metal ion binding"/>
    <property type="evidence" value="ECO:0007669"/>
    <property type="project" value="UniProtKB-KW"/>
</dbReference>
<dbReference type="InterPro" id="IPR040409">
    <property type="entry name" value="PCS-like"/>
</dbReference>
<dbReference type="EMBL" id="JBJKBG010000008">
    <property type="protein sequence ID" value="KAL3724432.1"/>
    <property type="molecule type" value="Genomic_DNA"/>
</dbReference>
<reference evidence="7 8" key="1">
    <citation type="submission" date="2024-11" db="EMBL/GenBank/DDBJ databases">
        <title>Chromosome-level genome assembly of Eucalyptus globulus Labill. provides insights into its genome evolution.</title>
        <authorList>
            <person name="Li X."/>
        </authorList>
    </citation>
    <scope>NUCLEOTIDE SEQUENCE [LARGE SCALE GENOMIC DNA]</scope>
    <source>
        <strain evidence="7">CL2024</strain>
        <tissue evidence="7">Fresh tender leaves</tissue>
    </source>
</reference>
<dbReference type="AlphaFoldDB" id="A0ABD3JG22"/>
<dbReference type="PANTHER" id="PTHR33447">
    <property type="entry name" value="GLUTATHIONE GAMMA-GLUTAMYLCYSTEINYLTRANSFERASE"/>
    <property type="match status" value="1"/>
</dbReference>
<proteinExistence type="predicted"/>
<sequence>MATSGLYRRVLPSPPAIDFASDEGKKLFIEAIQAGTMEGFYKLISYFQTQSEPAYCGLASLSMVLNALAIDPGRKWKGPWRWYDESMLGCPKELKKIKAEGISFGNAVHWARRAGAEVEAFQTSQTDVDFFRQSVKKCFSLDNCHLVSSYHRAGLEQTGAGHFSPIGGYHAGSDMVLILDVARFKYRPHWVPLTLLWEAMDTVNKTTGQRRGFMLISKPKRDAGLLYTLSRKNESWVGVVKYLMDDVPHLLKSKDVKDIDGILSILLASPPSGFGKFIQSVAEVKREQECEELLKQVRDTGFFEYVVNFLPSTSCCSRVPVFGGCENLDEIAASVCSHGAEPDPNNCTSTRPVGSNILTVLLLMLPPETWCGIKDEILREEVQSLVSMDSLPAMLQRELYDLKKREENMAKRKSAVAQKRSAIA</sequence>
<dbReference type="PANTHER" id="PTHR33447:SF2">
    <property type="entry name" value="GLUTATHIONE GAMMA-GLUTAMYLCYSTEINYLTRANSFERASE"/>
    <property type="match status" value="1"/>
</dbReference>
<dbReference type="GO" id="GO:0046938">
    <property type="term" value="P:phytochelatin biosynthetic process"/>
    <property type="evidence" value="ECO:0007669"/>
    <property type="project" value="UniProtKB-ARBA"/>
</dbReference>
<comment type="caution">
    <text evidence="7">The sequence shown here is derived from an EMBL/GenBank/DDBJ whole genome shotgun (WGS) entry which is preliminary data.</text>
</comment>
<protein>
    <recommendedName>
        <fullName evidence="1">glutathione gamma-glutamylcysteinyltransferase</fullName>
        <ecNumber evidence="1">2.3.2.15</ecNumber>
    </recommendedName>
</protein>
<evidence type="ECO:0000256" key="1">
    <source>
        <dbReference type="ARBA" id="ARBA00012468"/>
    </source>
</evidence>
<dbReference type="GO" id="GO:0016756">
    <property type="term" value="F:glutathione gamma-glutamylcysteinyltransferase activity"/>
    <property type="evidence" value="ECO:0007669"/>
    <property type="project" value="UniProtKB-EC"/>
</dbReference>
<evidence type="ECO:0000259" key="6">
    <source>
        <dbReference type="PROSITE" id="PS51443"/>
    </source>
</evidence>
<dbReference type="Proteomes" id="UP001634007">
    <property type="component" value="Unassembled WGS sequence"/>
</dbReference>
<dbReference type="Gene3D" id="3.90.70.30">
    <property type="entry name" value="Phytochelatin synthase, N-terminal domain"/>
    <property type="match status" value="1"/>
</dbReference>
<organism evidence="7 8">
    <name type="scientific">Eucalyptus globulus</name>
    <name type="common">Tasmanian blue gum</name>
    <dbReference type="NCBI Taxonomy" id="34317"/>
    <lineage>
        <taxon>Eukaryota</taxon>
        <taxon>Viridiplantae</taxon>
        <taxon>Streptophyta</taxon>
        <taxon>Embryophyta</taxon>
        <taxon>Tracheophyta</taxon>
        <taxon>Spermatophyta</taxon>
        <taxon>Magnoliopsida</taxon>
        <taxon>eudicotyledons</taxon>
        <taxon>Gunneridae</taxon>
        <taxon>Pentapetalae</taxon>
        <taxon>rosids</taxon>
        <taxon>malvids</taxon>
        <taxon>Myrtales</taxon>
        <taxon>Myrtaceae</taxon>
        <taxon>Myrtoideae</taxon>
        <taxon>Eucalypteae</taxon>
        <taxon>Eucalyptus</taxon>
    </lineage>
</organism>
<evidence type="ECO:0000256" key="5">
    <source>
        <dbReference type="ARBA" id="ARBA00023315"/>
    </source>
</evidence>
<gene>
    <name evidence="7" type="ORF">ACJRO7_029578</name>
</gene>
<evidence type="ECO:0000256" key="2">
    <source>
        <dbReference type="ARBA" id="ARBA00022539"/>
    </source>
</evidence>
<keyword evidence="8" id="KW-1185">Reference proteome</keyword>
<dbReference type="Pfam" id="PF05023">
    <property type="entry name" value="Phytochelatin"/>
    <property type="match status" value="1"/>
</dbReference>
<keyword evidence="5" id="KW-0012">Acyltransferase</keyword>
<dbReference type="EC" id="2.3.2.15" evidence="1"/>
<dbReference type="InterPro" id="IPR038156">
    <property type="entry name" value="PCS_N_sf"/>
</dbReference>
<keyword evidence="2" id="KW-0104">Cadmium</keyword>
<keyword evidence="4" id="KW-0479">Metal-binding</keyword>